<dbReference type="CDD" id="cd05379">
    <property type="entry name" value="CAP_bacterial"/>
    <property type="match status" value="1"/>
</dbReference>
<dbReference type="PANTHER" id="PTHR31157">
    <property type="entry name" value="SCP DOMAIN-CONTAINING PROTEIN"/>
    <property type="match status" value="1"/>
</dbReference>
<dbReference type="InterPro" id="IPR013325">
    <property type="entry name" value="RNA_pol_sigma_r2"/>
</dbReference>
<feature type="region of interest" description="Disordered" evidence="2">
    <location>
        <begin position="401"/>
        <end position="458"/>
    </location>
</feature>
<dbReference type="Proteomes" id="UP000183015">
    <property type="component" value="Unassembled WGS sequence"/>
</dbReference>
<proteinExistence type="inferred from homology"/>
<protein>
    <recommendedName>
        <fullName evidence="1">RNA polymerase sigma factor</fullName>
    </recommendedName>
</protein>
<dbReference type="AlphaFoldDB" id="A0A1H7WPV2"/>
<evidence type="ECO:0000313" key="5">
    <source>
        <dbReference type="EMBL" id="SEM23471.1"/>
    </source>
</evidence>
<evidence type="ECO:0000256" key="2">
    <source>
        <dbReference type="SAM" id="MobiDB-lite"/>
    </source>
</evidence>
<dbReference type="SUPFAM" id="SSF55797">
    <property type="entry name" value="PR-1-like"/>
    <property type="match status" value="1"/>
</dbReference>
<dbReference type="Pfam" id="PF04542">
    <property type="entry name" value="Sigma70_r2"/>
    <property type="match status" value="1"/>
</dbReference>
<evidence type="ECO:0000256" key="1">
    <source>
        <dbReference type="RuleBase" id="RU000716"/>
    </source>
</evidence>
<keyword evidence="1" id="KW-0805">Transcription regulation</keyword>
<dbReference type="InterPro" id="IPR000838">
    <property type="entry name" value="RNA_pol_sigma70_ECF_CS"/>
</dbReference>
<dbReference type="InterPro" id="IPR007627">
    <property type="entry name" value="RNA_pol_sigma70_r2"/>
</dbReference>
<comment type="similarity">
    <text evidence="1">Belongs to the sigma-70 factor family. ECF subfamily.</text>
</comment>
<sequence>MVGWSVEAGLVAAARGGRQEALDELVGQSLPLVYNIVGRALSGRADVDDVVQETMLRVLRGLPDLRDDSAYRSWLAAVTMNQIRRHTQARANAPHTHERALDELAAVADPGADFEDLTLTQLGLSGQRRETVEATRWLDQDDRELLSLWWLVTAGHLTRTELAGALGLDPHHVTVRVGRMKAQLEGARLVVRALAAQPGCPELARTVHLWDGRPSALWRKRLARHMRECGRCGALGADLVPPERLLVGLALIPLPVGYLGWLLSRVGAGDHLAAAADALPWHPDQAPDSHATTHPSVPAHQATWASQEPHGPHGPQGPQGPHVPQTPQGPHLPQEPQAPRIPGQRRPTSHRRAVGGHGRFGPFAGKPLLLAAAATATVTAAVGAGALLLGGGGSPGAPAGLAAATGTRTHSAAAQPVSVASSAAPSPTRSPSASASASPSPSATPSATTVPPSPDQAAAEQVLTVINQARAQQGLAPLQLSTGLGSSSTAHNQRMATGCGLSHDCPGEAQLGSRESAAGVQWSNAGENIGTGGPVSDTTSGIAGMAVGLTRSMLAEQPPDDGHRKNILSPDFHHVGIAVMRDSSGNVWLTQDFSN</sequence>
<dbReference type="STRING" id="235985.SAMN05414137_12140"/>
<feature type="compositionally biased region" description="Low complexity" evidence="2">
    <location>
        <begin position="319"/>
        <end position="331"/>
    </location>
</feature>
<feature type="domain" description="SCP" evidence="3">
    <location>
        <begin position="464"/>
        <end position="593"/>
    </location>
</feature>
<dbReference type="GO" id="GO:0003677">
    <property type="term" value="F:DNA binding"/>
    <property type="evidence" value="ECO:0007669"/>
    <property type="project" value="UniProtKB-KW"/>
</dbReference>
<dbReference type="GO" id="GO:0006352">
    <property type="term" value="P:DNA-templated transcription initiation"/>
    <property type="evidence" value="ECO:0007669"/>
    <property type="project" value="InterPro"/>
</dbReference>
<dbReference type="PROSITE" id="PS01063">
    <property type="entry name" value="SIGMA70_ECF"/>
    <property type="match status" value="1"/>
</dbReference>
<dbReference type="eggNOG" id="COG1595">
    <property type="taxonomic scope" value="Bacteria"/>
</dbReference>
<evidence type="ECO:0000259" key="3">
    <source>
        <dbReference type="Pfam" id="PF00188"/>
    </source>
</evidence>
<dbReference type="Gene3D" id="3.40.33.10">
    <property type="entry name" value="CAP"/>
    <property type="match status" value="1"/>
</dbReference>
<dbReference type="InterPro" id="IPR035940">
    <property type="entry name" value="CAP_sf"/>
</dbReference>
<dbReference type="OrthoDB" id="8611574at2"/>
<reference evidence="6" key="1">
    <citation type="submission" date="2016-10" db="EMBL/GenBank/DDBJ databases">
        <authorList>
            <person name="Varghese N."/>
        </authorList>
    </citation>
    <scope>NUCLEOTIDE SEQUENCE [LARGE SCALE GENOMIC DNA]</scope>
    <source>
        <strain evidence="6">DSM 45096 / BCRC 16803 / CGMCC 4.1857 / CIP 109030 / JCM 12277 / KCTC 19219 / NBRC 100920 / 33214</strain>
    </source>
</reference>
<evidence type="ECO:0000313" key="6">
    <source>
        <dbReference type="Proteomes" id="UP000183015"/>
    </source>
</evidence>
<dbReference type="NCBIfam" id="TIGR02937">
    <property type="entry name" value="sigma70-ECF"/>
    <property type="match status" value="1"/>
</dbReference>
<dbReference type="InterPro" id="IPR014044">
    <property type="entry name" value="CAP_dom"/>
</dbReference>
<dbReference type="Gene3D" id="1.10.1740.10">
    <property type="match status" value="1"/>
</dbReference>
<dbReference type="InterPro" id="IPR014284">
    <property type="entry name" value="RNA_pol_sigma-70_dom"/>
</dbReference>
<evidence type="ECO:0000259" key="4">
    <source>
        <dbReference type="Pfam" id="PF04542"/>
    </source>
</evidence>
<dbReference type="PANTHER" id="PTHR31157:SF1">
    <property type="entry name" value="SCP DOMAIN-CONTAINING PROTEIN"/>
    <property type="match status" value="1"/>
</dbReference>
<keyword evidence="6" id="KW-1185">Reference proteome</keyword>
<gene>
    <name evidence="5" type="ORF">SAMN05414137_12140</name>
</gene>
<dbReference type="GO" id="GO:0016987">
    <property type="term" value="F:sigma factor activity"/>
    <property type="evidence" value="ECO:0007669"/>
    <property type="project" value="UniProtKB-KW"/>
</dbReference>
<dbReference type="Pfam" id="PF00188">
    <property type="entry name" value="CAP"/>
    <property type="match status" value="1"/>
</dbReference>
<keyword evidence="1" id="KW-0238">DNA-binding</keyword>
<accession>A0A1H7WPV2</accession>
<organism evidence="5 6">
    <name type="scientific">Streptacidiphilus jiangxiensis</name>
    <dbReference type="NCBI Taxonomy" id="235985"/>
    <lineage>
        <taxon>Bacteria</taxon>
        <taxon>Bacillati</taxon>
        <taxon>Actinomycetota</taxon>
        <taxon>Actinomycetes</taxon>
        <taxon>Kitasatosporales</taxon>
        <taxon>Streptomycetaceae</taxon>
        <taxon>Streptacidiphilus</taxon>
    </lineage>
</organism>
<keyword evidence="1" id="KW-0804">Transcription</keyword>
<keyword evidence="1" id="KW-0731">Sigma factor</keyword>
<name>A0A1H7WPV2_STRJI</name>
<dbReference type="SUPFAM" id="SSF88946">
    <property type="entry name" value="Sigma2 domain of RNA polymerase sigma factors"/>
    <property type="match status" value="1"/>
</dbReference>
<feature type="region of interest" description="Disordered" evidence="2">
    <location>
        <begin position="283"/>
        <end position="360"/>
    </location>
</feature>
<feature type="compositionally biased region" description="Low complexity" evidence="2">
    <location>
        <begin position="401"/>
        <end position="450"/>
    </location>
</feature>
<dbReference type="EMBL" id="FOAZ01000021">
    <property type="protein sequence ID" value="SEM23471.1"/>
    <property type="molecule type" value="Genomic_DNA"/>
</dbReference>
<feature type="domain" description="RNA polymerase sigma-70 region 2" evidence="4">
    <location>
        <begin position="25"/>
        <end position="88"/>
    </location>
</feature>